<evidence type="ECO:0000313" key="8">
    <source>
        <dbReference type="RefSeq" id="XP_032835861.1"/>
    </source>
</evidence>
<dbReference type="InterPro" id="IPR052279">
    <property type="entry name" value="EngB_GTPase"/>
</dbReference>
<dbReference type="GO" id="GO:0005525">
    <property type="term" value="F:GTP binding"/>
    <property type="evidence" value="ECO:0007669"/>
    <property type="project" value="UniProtKB-KW"/>
</dbReference>
<organism evidence="7 8">
    <name type="scientific">Petromyzon marinus</name>
    <name type="common">Sea lamprey</name>
    <dbReference type="NCBI Taxonomy" id="7757"/>
    <lineage>
        <taxon>Eukaryota</taxon>
        <taxon>Metazoa</taxon>
        <taxon>Chordata</taxon>
        <taxon>Craniata</taxon>
        <taxon>Vertebrata</taxon>
        <taxon>Cyclostomata</taxon>
        <taxon>Hyperoartia</taxon>
        <taxon>Petromyzontiformes</taxon>
        <taxon>Petromyzontidae</taxon>
        <taxon>Petromyzon</taxon>
    </lineage>
</organism>
<dbReference type="Pfam" id="PF01926">
    <property type="entry name" value="MMR_HSR1"/>
    <property type="match status" value="1"/>
</dbReference>
<dbReference type="AlphaFoldDB" id="A0AAJ7UII6"/>
<keyword evidence="3" id="KW-0460">Magnesium</keyword>
<dbReference type="Proteomes" id="UP001318040">
    <property type="component" value="Chromosome 80"/>
</dbReference>
<evidence type="ECO:0000256" key="4">
    <source>
        <dbReference type="ARBA" id="ARBA00023134"/>
    </source>
</evidence>
<protein>
    <submittedName>
        <fullName evidence="8">GTP-binding protein 8 isoform X1</fullName>
    </submittedName>
</protein>
<keyword evidence="7" id="KW-1185">Reference proteome</keyword>
<sequence length="347" mass="36825">MFVALRPKAALGHAASHLGHAAAATAATAAAAAWRKPRLALASLAAVLALPPARQEGILRPLAAVARAGGRWDGGEEEAVEEAVAAGAAADGEPSGRGGRGGGTTIWQAFRPGVEELRAAERVFTATERHRVAYVSSAERIDHAPRLGLPEVCLIGRSNVGKSSLLRALLCLVPDIDIRISKTPGHTRKLHFYRVGQALTLLDAPGYGYRAPADYIPMVKGYLAQSPDLCRVVLLMDGVAGVQTLDRQTLALLEQLDVAYAVVLTKVDRASRRQLLQNVLAVQRAIGGSGAACYPHVFLTRYARSFVGVHVLRCFLAHATGNEPRETPRPLSSSFPSPPPPPAHQAR</sequence>
<dbReference type="SUPFAM" id="SSF52540">
    <property type="entry name" value="P-loop containing nucleoside triphosphate hydrolases"/>
    <property type="match status" value="1"/>
</dbReference>
<dbReference type="KEGG" id="pmrn:116957663"/>
<evidence type="ECO:0000259" key="6">
    <source>
        <dbReference type="PROSITE" id="PS51706"/>
    </source>
</evidence>
<dbReference type="PROSITE" id="PS51706">
    <property type="entry name" value="G_ENGB"/>
    <property type="match status" value="1"/>
</dbReference>
<accession>A0AAJ7UII6</accession>
<gene>
    <name evidence="8" type="primary">GTPBP8</name>
</gene>
<dbReference type="InterPro" id="IPR030393">
    <property type="entry name" value="G_ENGB_dom"/>
</dbReference>
<feature type="compositionally biased region" description="Pro residues" evidence="5">
    <location>
        <begin position="336"/>
        <end position="347"/>
    </location>
</feature>
<dbReference type="InterPro" id="IPR006073">
    <property type="entry name" value="GTP-bd"/>
</dbReference>
<keyword evidence="1" id="KW-0479">Metal-binding</keyword>
<feature type="region of interest" description="Disordered" evidence="5">
    <location>
        <begin position="323"/>
        <end position="347"/>
    </location>
</feature>
<dbReference type="GO" id="GO:0046872">
    <property type="term" value="F:metal ion binding"/>
    <property type="evidence" value="ECO:0007669"/>
    <property type="project" value="UniProtKB-KW"/>
</dbReference>
<proteinExistence type="predicted"/>
<evidence type="ECO:0000256" key="5">
    <source>
        <dbReference type="SAM" id="MobiDB-lite"/>
    </source>
</evidence>
<evidence type="ECO:0000313" key="7">
    <source>
        <dbReference type="Proteomes" id="UP001318040"/>
    </source>
</evidence>
<dbReference type="RefSeq" id="XP_032835861.1">
    <property type="nucleotide sequence ID" value="XM_032979970.1"/>
</dbReference>
<dbReference type="Gene3D" id="3.40.50.300">
    <property type="entry name" value="P-loop containing nucleotide triphosphate hydrolases"/>
    <property type="match status" value="1"/>
</dbReference>
<dbReference type="InterPro" id="IPR027417">
    <property type="entry name" value="P-loop_NTPase"/>
</dbReference>
<evidence type="ECO:0000256" key="2">
    <source>
        <dbReference type="ARBA" id="ARBA00022741"/>
    </source>
</evidence>
<keyword evidence="2" id="KW-0547">Nucleotide-binding</keyword>
<name>A0AAJ7UII6_PETMA</name>
<dbReference type="GO" id="GO:0005739">
    <property type="term" value="C:mitochondrion"/>
    <property type="evidence" value="ECO:0007669"/>
    <property type="project" value="TreeGrafter"/>
</dbReference>
<dbReference type="CDD" id="cd01876">
    <property type="entry name" value="YihA_EngB"/>
    <property type="match status" value="1"/>
</dbReference>
<dbReference type="PANTHER" id="PTHR46498">
    <property type="entry name" value="GTP-BINDING PROTEIN 8"/>
    <property type="match status" value="1"/>
</dbReference>
<evidence type="ECO:0000256" key="3">
    <source>
        <dbReference type="ARBA" id="ARBA00022842"/>
    </source>
</evidence>
<evidence type="ECO:0000256" key="1">
    <source>
        <dbReference type="ARBA" id="ARBA00022723"/>
    </source>
</evidence>
<feature type="domain" description="EngB-type G" evidence="6">
    <location>
        <begin position="148"/>
        <end position="322"/>
    </location>
</feature>
<reference evidence="8" key="1">
    <citation type="submission" date="2025-08" db="UniProtKB">
        <authorList>
            <consortium name="RefSeq"/>
        </authorList>
    </citation>
    <scope>IDENTIFICATION</scope>
    <source>
        <tissue evidence="8">Sperm</tissue>
    </source>
</reference>
<dbReference type="PANTHER" id="PTHR46498:SF1">
    <property type="entry name" value="GTP-BINDING PROTEIN 8"/>
    <property type="match status" value="1"/>
</dbReference>
<keyword evidence="4" id="KW-0342">GTP-binding</keyword>